<sequence length="110" mass="12603">MKVDEKGHTVTLKDTQGDINAFREKIESEYNSFKNLNIILDVTQDTGLGLNDILSFLLLSNKHRKSKKSFVMVVSDFDFNEVPDEMIVVPTVLEAHDIIEMEEIERDLGF</sequence>
<comment type="caution">
    <text evidence="1">The sequence shown here is derived from an EMBL/GenBank/DDBJ whole genome shotgun (WGS) entry which is preliminary data.</text>
</comment>
<dbReference type="eggNOG" id="ENOG5032SIN">
    <property type="taxonomic scope" value="Bacteria"/>
</dbReference>
<dbReference type="STRING" id="1406840.Q763_02545"/>
<organism evidence="1 2">
    <name type="scientific">Flavobacterium beibuense F44-8</name>
    <dbReference type="NCBI Taxonomy" id="1406840"/>
    <lineage>
        <taxon>Bacteria</taxon>
        <taxon>Pseudomonadati</taxon>
        <taxon>Bacteroidota</taxon>
        <taxon>Flavobacteriia</taxon>
        <taxon>Flavobacteriales</taxon>
        <taxon>Flavobacteriaceae</taxon>
        <taxon>Flavobacterium</taxon>
    </lineage>
</organism>
<dbReference type="EMBL" id="JRLV01000003">
    <property type="protein sequence ID" value="KGO83464.1"/>
    <property type="molecule type" value="Genomic_DNA"/>
</dbReference>
<dbReference type="AlphaFoldDB" id="A0A0A2LU05"/>
<evidence type="ECO:0000313" key="2">
    <source>
        <dbReference type="Proteomes" id="UP000030129"/>
    </source>
</evidence>
<name>A0A0A2LU05_9FLAO</name>
<evidence type="ECO:0000313" key="1">
    <source>
        <dbReference type="EMBL" id="KGO83464.1"/>
    </source>
</evidence>
<gene>
    <name evidence="1" type="ORF">Q763_02545</name>
</gene>
<proteinExistence type="predicted"/>
<keyword evidence="2" id="KW-1185">Reference proteome</keyword>
<protein>
    <submittedName>
        <fullName evidence="1">Ribonuclease Z</fullName>
    </submittedName>
</protein>
<dbReference type="Proteomes" id="UP000030129">
    <property type="component" value="Unassembled WGS sequence"/>
</dbReference>
<dbReference type="RefSeq" id="WP_035130869.1">
    <property type="nucleotide sequence ID" value="NZ_JRLV01000003.1"/>
</dbReference>
<accession>A0A0A2LU05</accession>
<reference evidence="1 2" key="1">
    <citation type="submission" date="2013-09" db="EMBL/GenBank/DDBJ databases">
        <authorList>
            <person name="Zeng Z."/>
            <person name="Chen C."/>
        </authorList>
    </citation>
    <scope>NUCLEOTIDE SEQUENCE [LARGE SCALE GENOMIC DNA]</scope>
    <source>
        <strain evidence="1 2">F44-8</strain>
    </source>
</reference>